<dbReference type="eggNOG" id="ENOG502QSQ7">
    <property type="taxonomic scope" value="Eukaryota"/>
</dbReference>
<dbReference type="SUPFAM" id="SSF56219">
    <property type="entry name" value="DNase I-like"/>
    <property type="match status" value="1"/>
</dbReference>
<evidence type="ECO:0000313" key="8">
    <source>
        <dbReference type="Proteomes" id="UP000001950"/>
    </source>
</evidence>
<proteinExistence type="inferred from homology"/>
<dbReference type="STRING" id="5874.Q4UJ46"/>
<name>Q4UJ46_THEAN</name>
<dbReference type="GO" id="GO:0004767">
    <property type="term" value="F:sphingomyelin phosphodiesterase activity"/>
    <property type="evidence" value="ECO:0007669"/>
    <property type="project" value="UniProtKB-EC"/>
</dbReference>
<accession>Q4UJ46</accession>
<dbReference type="EC" id="3.1.4.12" evidence="2"/>
<dbReference type="InterPro" id="IPR036691">
    <property type="entry name" value="Endo/exonu/phosph_ase_sf"/>
</dbReference>
<dbReference type="Proteomes" id="UP000001950">
    <property type="component" value="Chromosome 1"/>
</dbReference>
<dbReference type="KEGG" id="tan:TA09680"/>
<comment type="similarity">
    <text evidence="1">Belongs to the neutral sphingomyelinase family.</text>
</comment>
<evidence type="ECO:0000259" key="6">
    <source>
        <dbReference type="Pfam" id="PF03372"/>
    </source>
</evidence>
<dbReference type="OrthoDB" id="40902at2759"/>
<dbReference type="PANTHER" id="PTHR16320">
    <property type="entry name" value="SPHINGOMYELINASE FAMILY MEMBER"/>
    <property type="match status" value="1"/>
</dbReference>
<dbReference type="VEuPathDB" id="PiroplasmaDB:TA09680"/>
<dbReference type="InterPro" id="IPR005135">
    <property type="entry name" value="Endo/exonuclease/phosphatase"/>
</dbReference>
<dbReference type="GO" id="GO:0005576">
    <property type="term" value="C:extracellular region"/>
    <property type="evidence" value="ECO:0007669"/>
    <property type="project" value="InterPro"/>
</dbReference>
<dbReference type="PANTHER" id="PTHR16320:SF23">
    <property type="entry name" value="SPHINGOMYELINASE C 1"/>
    <property type="match status" value="1"/>
</dbReference>
<evidence type="ECO:0000256" key="1">
    <source>
        <dbReference type="ARBA" id="ARBA00006335"/>
    </source>
</evidence>
<dbReference type="RefSeq" id="XP_953571.1">
    <property type="nucleotide sequence ID" value="XM_948478.1"/>
</dbReference>
<dbReference type="OMA" id="YCRYIEN"/>
<dbReference type="CDD" id="cd09078">
    <property type="entry name" value="nSMase"/>
    <property type="match status" value="1"/>
</dbReference>
<organism evidence="7 8">
    <name type="scientific">Theileria annulata</name>
    <dbReference type="NCBI Taxonomy" id="5874"/>
    <lineage>
        <taxon>Eukaryota</taxon>
        <taxon>Sar</taxon>
        <taxon>Alveolata</taxon>
        <taxon>Apicomplexa</taxon>
        <taxon>Aconoidasida</taxon>
        <taxon>Piroplasmida</taxon>
        <taxon>Theileriidae</taxon>
        <taxon>Theileria</taxon>
    </lineage>
</organism>
<dbReference type="Pfam" id="PF03372">
    <property type="entry name" value="Exo_endo_phos"/>
    <property type="match status" value="1"/>
</dbReference>
<keyword evidence="4 7" id="KW-0378">Hydrolase</keyword>
<evidence type="ECO:0000256" key="4">
    <source>
        <dbReference type="ARBA" id="ARBA00022801"/>
    </source>
</evidence>
<feature type="signal peptide" evidence="5">
    <location>
        <begin position="1"/>
        <end position="15"/>
    </location>
</feature>
<feature type="chain" id="PRO_5012971952" description="sphingomyelin phosphodiesterase" evidence="5">
    <location>
        <begin position="16"/>
        <end position="574"/>
    </location>
</feature>
<reference evidence="7 8" key="1">
    <citation type="journal article" date="2005" name="Science">
        <title>Genome of the host-cell transforming parasite Theileria annulata compared with T. parva.</title>
        <authorList>
            <person name="Pain A."/>
            <person name="Renauld H."/>
            <person name="Berriman M."/>
            <person name="Murphy L."/>
            <person name="Yeats C.A."/>
            <person name="Weir W."/>
            <person name="Kerhornou A."/>
            <person name="Aslett M."/>
            <person name="Bishop R."/>
            <person name="Bouchier C."/>
            <person name="Cochet M."/>
            <person name="Coulson R.M.R."/>
            <person name="Cronin A."/>
            <person name="de Villiers E.P."/>
            <person name="Fraser A."/>
            <person name="Fosker N."/>
            <person name="Gardner M."/>
            <person name="Goble A."/>
            <person name="Griffiths-Jones S."/>
            <person name="Harris D.E."/>
            <person name="Katzer F."/>
            <person name="Larke N."/>
            <person name="Lord A."/>
            <person name="Maser P."/>
            <person name="McKellar S."/>
            <person name="Mooney P."/>
            <person name="Morton F."/>
            <person name="Nene V."/>
            <person name="O'Neil S."/>
            <person name="Price C."/>
            <person name="Quail M.A."/>
            <person name="Rabbinowitsch E."/>
            <person name="Rawlings N.D."/>
            <person name="Rutter S."/>
            <person name="Saunders D."/>
            <person name="Seeger K."/>
            <person name="Shah T."/>
            <person name="Squares R."/>
            <person name="Squares S."/>
            <person name="Tivey A."/>
            <person name="Walker A.R."/>
            <person name="Woodward J."/>
            <person name="Dobbelaere D.A.E."/>
            <person name="Langsley G."/>
            <person name="Rajandream M.A."/>
            <person name="McKeever D."/>
            <person name="Shiels B."/>
            <person name="Tait A."/>
            <person name="Barrell B.G."/>
            <person name="Hall N."/>
        </authorList>
    </citation>
    <scope>NUCLEOTIDE SEQUENCE [LARGE SCALE GENOMIC DNA]</scope>
    <source>
        <strain evidence="8">Ankara</strain>
    </source>
</reference>
<sequence length="574" mass="66669">MINILLIIIIKCVNCFFSLDSDELFGPISPFNPSKKLESELSFIKHTLSNERHPYSLQNPIDQLLRCEFDLIDKYSIRIELLFESINILIPEEKQKILEPIIKRNYENMLEIIKKSLILLQNNLLILTEEYEKPNYELKQREHRTFITYNYIEEIIIIIKNLLITLEMELNHELINIIKMKILLLTLSLRIIFLESIYNLGYLKGLNMIMSYNVQCIPWYLVPGYNIGIRSRILPKYLVEIVNKYSIDVLILQECFDKNIFNSFKNSLYHLLPFSTNLIGCKNEWDSTMNNSNRWLILINGGVCILSRYPIINRHQLIFKNCRNTCSLASKGACLAVINKGNKRINIIGTHLQAYDGPSKFIRQQQFNEIIQWLMTLDVNINDPYILAGDLNTCCLTDTSEFNTMLSNENFIKFTHTFDFKKDPTYCSITNDYCKICTLPRYGVSSLSHSSYTFSSSTLHNHRISSLSRSTLYGCKISSLSQGLFSYSFNSYCFSYCLTKHRNAVIGNVESISTVYDYILAGPGVKVIHPQTVIHDKLESPIKVRKYYFFCIGTHTMETYNPSDHYPIYSILAI</sequence>
<protein>
    <recommendedName>
        <fullName evidence="2">sphingomyelin phosphodiesterase</fullName>
        <ecNumber evidence="2">3.1.4.12</ecNumber>
    </recommendedName>
</protein>
<dbReference type="InterPro" id="IPR017766">
    <property type="entry name" value="Sphingomyelinase/PLipase_C"/>
</dbReference>
<keyword evidence="8" id="KW-1185">Reference proteome</keyword>
<dbReference type="InterPro" id="IPR038772">
    <property type="entry name" value="Sph/SMPD2-like"/>
</dbReference>
<dbReference type="GeneID" id="3864091"/>
<evidence type="ECO:0000256" key="5">
    <source>
        <dbReference type="SAM" id="SignalP"/>
    </source>
</evidence>
<evidence type="ECO:0000256" key="2">
    <source>
        <dbReference type="ARBA" id="ARBA00012369"/>
    </source>
</evidence>
<dbReference type="InParanoid" id="Q4UJ46"/>
<gene>
    <name evidence="7" type="ORF">TA09680</name>
</gene>
<feature type="domain" description="Endonuclease/exonuclease/phosphatase" evidence="6">
    <location>
        <begin position="210"/>
        <end position="565"/>
    </location>
</feature>
<keyword evidence="3 5" id="KW-0732">Signal</keyword>
<dbReference type="AlphaFoldDB" id="Q4UJ46"/>
<dbReference type="EMBL" id="CR940347">
    <property type="protein sequence ID" value="CAI72893.1"/>
    <property type="molecule type" value="Genomic_DNA"/>
</dbReference>
<evidence type="ECO:0000313" key="7">
    <source>
        <dbReference type="EMBL" id="CAI72893.1"/>
    </source>
</evidence>
<evidence type="ECO:0000256" key="3">
    <source>
        <dbReference type="ARBA" id="ARBA00022729"/>
    </source>
</evidence>
<dbReference type="Gene3D" id="3.60.10.10">
    <property type="entry name" value="Endonuclease/exonuclease/phosphatase"/>
    <property type="match status" value="1"/>
</dbReference>